<keyword evidence="4" id="KW-1185">Reference proteome</keyword>
<dbReference type="CDD" id="cd00293">
    <property type="entry name" value="USP-like"/>
    <property type="match status" value="1"/>
</dbReference>
<dbReference type="InterPro" id="IPR006016">
    <property type="entry name" value="UspA"/>
</dbReference>
<evidence type="ECO:0000313" key="4">
    <source>
        <dbReference type="Proteomes" id="UP000297739"/>
    </source>
</evidence>
<gene>
    <name evidence="3" type="ORF">E5J99_07480</name>
</gene>
<proteinExistence type="inferred from homology"/>
<dbReference type="RefSeq" id="WP_135497099.1">
    <property type="nucleotide sequence ID" value="NZ_SRLD01000011.1"/>
</dbReference>
<reference evidence="3 4" key="1">
    <citation type="submission" date="2019-04" db="EMBL/GenBank/DDBJ databases">
        <authorList>
            <person name="Feng G."/>
            <person name="Zhang J."/>
            <person name="Zhu H."/>
        </authorList>
    </citation>
    <scope>NUCLEOTIDE SEQUENCE [LARGE SCALE GENOMIC DNA]</scope>
    <source>
        <strain evidence="3 4">JCM 17223</strain>
    </source>
</reference>
<dbReference type="Proteomes" id="UP000297739">
    <property type="component" value="Unassembled WGS sequence"/>
</dbReference>
<evidence type="ECO:0000259" key="2">
    <source>
        <dbReference type="Pfam" id="PF00582"/>
    </source>
</evidence>
<accession>A0A4Z0PME7</accession>
<feature type="domain" description="UspA" evidence="2">
    <location>
        <begin position="5"/>
        <end position="135"/>
    </location>
</feature>
<evidence type="ECO:0000256" key="1">
    <source>
        <dbReference type="ARBA" id="ARBA00008791"/>
    </source>
</evidence>
<comment type="similarity">
    <text evidence="1">Belongs to the universal stress protein A family.</text>
</comment>
<name>A0A4Z0PME7_9BACT</name>
<protein>
    <submittedName>
        <fullName evidence="3">Universal stress protein</fullName>
    </submittedName>
</protein>
<organism evidence="3 4">
    <name type="scientific">Hymenobacter elongatus</name>
    <dbReference type="NCBI Taxonomy" id="877208"/>
    <lineage>
        <taxon>Bacteria</taxon>
        <taxon>Pseudomonadati</taxon>
        <taxon>Bacteroidota</taxon>
        <taxon>Cytophagia</taxon>
        <taxon>Cytophagales</taxon>
        <taxon>Hymenobacteraceae</taxon>
        <taxon>Hymenobacter</taxon>
    </lineage>
</organism>
<dbReference type="OrthoDB" id="871451at2"/>
<dbReference type="EMBL" id="SRLD01000011">
    <property type="protein sequence ID" value="TGE17395.1"/>
    <property type="molecule type" value="Genomic_DNA"/>
</dbReference>
<feature type="domain" description="UspA" evidence="2">
    <location>
        <begin position="169"/>
        <end position="272"/>
    </location>
</feature>
<evidence type="ECO:0000313" key="3">
    <source>
        <dbReference type="EMBL" id="TGE17395.1"/>
    </source>
</evidence>
<dbReference type="PANTHER" id="PTHR46268:SF6">
    <property type="entry name" value="UNIVERSAL STRESS PROTEIN UP12"/>
    <property type="match status" value="1"/>
</dbReference>
<sequence>MAPSLVVLTDFFAVTNRALSYAAGLAVPLNAQLVLLHVRYGGMPVPKGYGEQDTLRGEQKTDQALIKLAANQTVPTEVDVAEGFLPEALTEAVRRHHPLFMVMGRPSNSTESTELFTSVVMDLLRHAPHPLLVVPTVGWDAFLPRRFLLAVDGEPFVFADQDHQDVLTRLLHATDATLDVVHVTDDAQARPDDGAVLETVRANDLVNVFAENRLHEAYSPTIVAGVLEEAARQEADMLVVVARRHSLLGSLLHSSVTAQLIQESLIPVLILPAEE</sequence>
<dbReference type="AlphaFoldDB" id="A0A4Z0PME7"/>
<dbReference type="Gene3D" id="3.40.50.12370">
    <property type="match status" value="1"/>
</dbReference>
<comment type="caution">
    <text evidence="3">The sequence shown here is derived from an EMBL/GenBank/DDBJ whole genome shotgun (WGS) entry which is preliminary data.</text>
</comment>
<dbReference type="SUPFAM" id="SSF52402">
    <property type="entry name" value="Adenine nucleotide alpha hydrolases-like"/>
    <property type="match status" value="2"/>
</dbReference>
<dbReference type="PANTHER" id="PTHR46268">
    <property type="entry name" value="STRESS RESPONSE PROTEIN NHAX"/>
    <property type="match status" value="1"/>
</dbReference>
<dbReference type="Pfam" id="PF00582">
    <property type="entry name" value="Usp"/>
    <property type="match status" value="2"/>
</dbReference>